<dbReference type="Pfam" id="PF13030">
    <property type="entry name" value="DUF3891"/>
    <property type="match status" value="1"/>
</dbReference>
<protein>
    <submittedName>
        <fullName evidence="1">DUF3891 family protein</fullName>
    </submittedName>
</protein>
<accession>A0A9X2CX85</accession>
<sequence>MIVREKVNSFVLVKQHDHAVISGQLVENWNEDIFQGENKREDVIYSVYQHDRGWIALDHTPFWNDLYKKPYSFIDFPLVPKLVHYKHGIDEVERENSYAALLCSLHFCALLTANDDEYQWFLSHEEERQENLKNQLKINPGCHEDLLASHFNLLQFCDHLSLYLCMNKPGQQKSYRFNNSDLLPCTNGNKITACWLNTKQLSITPFPFKDEFEIKIKYKEIMKQDIIKVGLAKAYEEAVYQEYAVRIMNSEK</sequence>
<gene>
    <name evidence="1" type="ORF">MF646_20340</name>
</gene>
<dbReference type="RefSeq" id="WP_250098332.1">
    <property type="nucleotide sequence ID" value="NZ_JAKRYL010000029.1"/>
</dbReference>
<name>A0A9X2CX85_9BACI</name>
<proteinExistence type="predicted"/>
<dbReference type="EMBL" id="JAKRYL010000029">
    <property type="protein sequence ID" value="MCL7749474.1"/>
    <property type="molecule type" value="Genomic_DNA"/>
</dbReference>
<dbReference type="Proteomes" id="UP001139150">
    <property type="component" value="Unassembled WGS sequence"/>
</dbReference>
<keyword evidence="2" id="KW-1185">Reference proteome</keyword>
<evidence type="ECO:0000313" key="2">
    <source>
        <dbReference type="Proteomes" id="UP001139150"/>
    </source>
</evidence>
<dbReference type="InterPro" id="IPR024992">
    <property type="entry name" value="DUF3891"/>
</dbReference>
<organism evidence="1 2">
    <name type="scientific">Halalkalibacter alkaliphilus</name>
    <dbReference type="NCBI Taxonomy" id="2917993"/>
    <lineage>
        <taxon>Bacteria</taxon>
        <taxon>Bacillati</taxon>
        <taxon>Bacillota</taxon>
        <taxon>Bacilli</taxon>
        <taxon>Bacillales</taxon>
        <taxon>Bacillaceae</taxon>
        <taxon>Halalkalibacter</taxon>
    </lineage>
</organism>
<dbReference type="AlphaFoldDB" id="A0A9X2CX85"/>
<evidence type="ECO:0000313" key="1">
    <source>
        <dbReference type="EMBL" id="MCL7749474.1"/>
    </source>
</evidence>
<reference evidence="1" key="1">
    <citation type="submission" date="2022-02" db="EMBL/GenBank/DDBJ databases">
        <title>Halalkalibacter sp. nov. isolated from Lonar Lake, India.</title>
        <authorList>
            <person name="Joshi A."/>
            <person name="Thite S."/>
            <person name="Lodha T."/>
        </authorList>
    </citation>
    <scope>NUCLEOTIDE SEQUENCE</scope>
    <source>
        <strain evidence="1">MEB205</strain>
    </source>
</reference>
<comment type="caution">
    <text evidence="1">The sequence shown here is derived from an EMBL/GenBank/DDBJ whole genome shotgun (WGS) entry which is preliminary data.</text>
</comment>